<dbReference type="PANTHER" id="PTHR43553">
    <property type="entry name" value="HEAVY METAL TRANSPORTER"/>
    <property type="match status" value="1"/>
</dbReference>
<feature type="compositionally biased region" description="Low complexity" evidence="9">
    <location>
        <begin position="335"/>
        <end position="350"/>
    </location>
</feature>
<evidence type="ECO:0000313" key="12">
    <source>
        <dbReference type="EMBL" id="MBW3082893.1"/>
    </source>
</evidence>
<evidence type="ECO:0000256" key="2">
    <source>
        <dbReference type="ARBA" id="ARBA00005417"/>
    </source>
</evidence>
<sequence>MDPPAPTASTAPMTHAKPAASSTSADAAGTTDQGAERLPVSAAPATSGGPTEPMRADAAAVKALSDAGPAVTAPAASESGSDSPDGRTAQERPGPAVAVDHVSFSYPGAAAPVLDDVSFTVRRGETVAIMGRNGAGKSTLARLLCALERPDAGSIAICGVPTGGRRRERRELRRHIGYVMQHPERQLFADTVAQDVAYGPTNQGLPAGEVRARVDEALRLLRIEHIADRSPFALSGGQQRLAAIAGVIACHPDVLVLDEPTASLDAAATARIHELIRALRRRGVTVLIITHAPAEAEALADRVIAVGAPGDAPYGNGVSATEPLDADDSAPEPFDAGGSADGSPDAAVGDPSDDDAVAAHSPRAGESVSGSRDAGGSADGSRGAADGARRRSPLSSLDPRVTMVTFLALMFTAFAISNAWQLGLATLLTVGVVAAGRIDPLRLLASVRLILGMLVVMGALNVFFARGGATLAELGPIAITTGGLATAALYMLRFALVILLGAVLLATTTPTALTDAVGSLLSPLRRLGVHTQEIALVLSLAMRFLPTLSREAHAIIDAQAARGGDVETGSPARRIRALTAIVVPVFAGTLRHADNLALALDARCYEEGAHRTHWREMRVRGRDAMLVAVTAAYLAMLIALA</sequence>
<dbReference type="InterPro" id="IPR003593">
    <property type="entry name" value="AAA+_ATPase"/>
</dbReference>
<feature type="region of interest" description="Disordered" evidence="9">
    <location>
        <begin position="311"/>
        <end position="393"/>
    </location>
</feature>
<keyword evidence="7 10" id="KW-1133">Transmembrane helix</keyword>
<keyword evidence="3" id="KW-0813">Transport</keyword>
<gene>
    <name evidence="12" type="ORF">KIH73_05825</name>
</gene>
<keyword evidence="13" id="KW-1185">Reference proteome</keyword>
<feature type="transmembrane region" description="Helical" evidence="10">
    <location>
        <begin position="624"/>
        <end position="640"/>
    </location>
</feature>
<evidence type="ECO:0000256" key="8">
    <source>
        <dbReference type="ARBA" id="ARBA00023136"/>
    </source>
</evidence>
<name>A0ABS6W8S1_9BIFI</name>
<dbReference type="InterPro" id="IPR003339">
    <property type="entry name" value="ABC/ECF_trnsptr_transmembrane"/>
</dbReference>
<comment type="caution">
    <text evidence="12">The sequence shown here is derived from an EMBL/GenBank/DDBJ whole genome shotgun (WGS) entry which is preliminary data.</text>
</comment>
<dbReference type="PANTHER" id="PTHR43553:SF24">
    <property type="entry name" value="ENERGY-COUPLING FACTOR TRANSPORTER ATP-BINDING PROTEIN ECFA1"/>
    <property type="match status" value="1"/>
</dbReference>
<keyword evidence="6 12" id="KW-0067">ATP-binding</keyword>
<evidence type="ECO:0000256" key="3">
    <source>
        <dbReference type="ARBA" id="ARBA00022448"/>
    </source>
</evidence>
<feature type="compositionally biased region" description="Low complexity" evidence="9">
    <location>
        <begin position="56"/>
        <end position="67"/>
    </location>
</feature>
<keyword evidence="5" id="KW-0547">Nucleotide-binding</keyword>
<evidence type="ECO:0000256" key="1">
    <source>
        <dbReference type="ARBA" id="ARBA00004141"/>
    </source>
</evidence>
<dbReference type="GO" id="GO:0005524">
    <property type="term" value="F:ATP binding"/>
    <property type="evidence" value="ECO:0007669"/>
    <property type="project" value="UniProtKB-KW"/>
</dbReference>
<dbReference type="PROSITE" id="PS00211">
    <property type="entry name" value="ABC_TRANSPORTER_1"/>
    <property type="match status" value="1"/>
</dbReference>
<dbReference type="SMART" id="SM00382">
    <property type="entry name" value="AAA"/>
    <property type="match status" value="1"/>
</dbReference>
<evidence type="ECO:0000313" key="13">
    <source>
        <dbReference type="Proteomes" id="UP000812844"/>
    </source>
</evidence>
<dbReference type="Pfam" id="PF00005">
    <property type="entry name" value="ABC_tran"/>
    <property type="match status" value="1"/>
</dbReference>
<evidence type="ECO:0000256" key="10">
    <source>
        <dbReference type="SAM" id="Phobius"/>
    </source>
</evidence>
<feature type="compositionally biased region" description="Low complexity" evidence="9">
    <location>
        <begin position="369"/>
        <end position="386"/>
    </location>
</feature>
<keyword evidence="8 10" id="KW-0472">Membrane</keyword>
<dbReference type="PROSITE" id="PS50893">
    <property type="entry name" value="ABC_TRANSPORTER_2"/>
    <property type="match status" value="1"/>
</dbReference>
<feature type="region of interest" description="Disordered" evidence="9">
    <location>
        <begin position="1"/>
        <end position="95"/>
    </location>
</feature>
<dbReference type="InterPro" id="IPR003439">
    <property type="entry name" value="ABC_transporter-like_ATP-bd"/>
</dbReference>
<evidence type="ECO:0000256" key="9">
    <source>
        <dbReference type="SAM" id="MobiDB-lite"/>
    </source>
</evidence>
<evidence type="ECO:0000256" key="5">
    <source>
        <dbReference type="ARBA" id="ARBA00022741"/>
    </source>
</evidence>
<reference evidence="12 13" key="1">
    <citation type="submission" date="2021-05" db="EMBL/GenBank/DDBJ databases">
        <title>Phylogenetic classification of ten novel species belonging to the genus Bifidobacterium comprising B. colchicus sp. nov., B. abeli sp. nov., B. bicoloris sp. nov., B. guerezis sp. nov., B. rosaliae sp. nov., B. santillanensis sp. nov., B. argentati sp. nov., B. amazzoni sp. nov., B. pluviali sp. nov., and B. pinnaculum sp. nov.</title>
        <authorList>
            <person name="Lugli G.A."/>
            <person name="Ruiz Garcia L."/>
            <person name="Margolles A."/>
            <person name="Ventura M."/>
        </authorList>
    </citation>
    <scope>NUCLEOTIDE SEQUENCE [LARGE SCALE GENOMIC DNA]</scope>
    <source>
        <strain evidence="12 13">6T3</strain>
    </source>
</reference>
<evidence type="ECO:0000256" key="6">
    <source>
        <dbReference type="ARBA" id="ARBA00022840"/>
    </source>
</evidence>
<feature type="transmembrane region" description="Helical" evidence="10">
    <location>
        <begin position="443"/>
        <end position="465"/>
    </location>
</feature>
<accession>A0ABS6W8S1</accession>
<feature type="compositionally biased region" description="Low complexity" evidence="9">
    <location>
        <begin position="7"/>
        <end position="33"/>
    </location>
</feature>
<feature type="transmembrane region" description="Helical" evidence="10">
    <location>
        <begin position="477"/>
        <end position="507"/>
    </location>
</feature>
<comment type="subcellular location">
    <subcellularLocation>
        <location evidence="1">Membrane</location>
        <topology evidence="1">Multi-pass membrane protein</topology>
    </subcellularLocation>
</comment>
<evidence type="ECO:0000259" key="11">
    <source>
        <dbReference type="PROSITE" id="PS50893"/>
    </source>
</evidence>
<dbReference type="InterPro" id="IPR050095">
    <property type="entry name" value="ECF_ABC_transporter_ATP-bd"/>
</dbReference>
<proteinExistence type="inferred from homology"/>
<dbReference type="Proteomes" id="UP000812844">
    <property type="component" value="Unassembled WGS sequence"/>
</dbReference>
<feature type="domain" description="ABC transporter" evidence="11">
    <location>
        <begin position="97"/>
        <end position="333"/>
    </location>
</feature>
<dbReference type="EMBL" id="JAHBBD010000011">
    <property type="protein sequence ID" value="MBW3082893.1"/>
    <property type="molecule type" value="Genomic_DNA"/>
</dbReference>
<dbReference type="Pfam" id="PF02361">
    <property type="entry name" value="CbiQ"/>
    <property type="match status" value="1"/>
</dbReference>
<dbReference type="InterPro" id="IPR017871">
    <property type="entry name" value="ABC_transporter-like_CS"/>
</dbReference>
<protein>
    <submittedName>
        <fullName evidence="12">ATP-binding cassette domain-containing protein</fullName>
    </submittedName>
</protein>
<dbReference type="CDD" id="cd03225">
    <property type="entry name" value="ABC_cobalt_CbiO_domain1"/>
    <property type="match status" value="1"/>
</dbReference>
<feature type="transmembrane region" description="Helical" evidence="10">
    <location>
        <begin position="401"/>
        <end position="423"/>
    </location>
</feature>
<dbReference type="InterPro" id="IPR015856">
    <property type="entry name" value="ABC_transpr_CbiO/EcfA_su"/>
</dbReference>
<comment type="similarity">
    <text evidence="2">Belongs to the ABC transporter superfamily.</text>
</comment>
<evidence type="ECO:0000256" key="7">
    <source>
        <dbReference type="ARBA" id="ARBA00022989"/>
    </source>
</evidence>
<keyword evidence="4 10" id="KW-0812">Transmembrane</keyword>
<organism evidence="12 13">
    <name type="scientific">Bifidobacterium phasiani</name>
    <dbReference type="NCBI Taxonomy" id="2834431"/>
    <lineage>
        <taxon>Bacteria</taxon>
        <taxon>Bacillati</taxon>
        <taxon>Actinomycetota</taxon>
        <taxon>Actinomycetes</taxon>
        <taxon>Bifidobacteriales</taxon>
        <taxon>Bifidobacteriaceae</taxon>
        <taxon>Bifidobacterium</taxon>
    </lineage>
</organism>
<evidence type="ECO:0000256" key="4">
    <source>
        <dbReference type="ARBA" id="ARBA00022692"/>
    </source>
</evidence>
<dbReference type="CDD" id="cd16914">
    <property type="entry name" value="EcfT"/>
    <property type="match status" value="1"/>
</dbReference>